<dbReference type="Proteomes" id="UP000292695">
    <property type="component" value="Unassembled WGS sequence"/>
</dbReference>
<protein>
    <submittedName>
        <fullName evidence="2">Uncharacterized protein</fullName>
    </submittedName>
</protein>
<reference evidence="2 3" key="1">
    <citation type="submission" date="2019-02" db="EMBL/GenBank/DDBJ databases">
        <title>Kribbella capetownensis sp. nov. and Kribbella speibonae sp. nov., isolated from soil.</title>
        <authorList>
            <person name="Curtis S.M."/>
            <person name="Norton I."/>
            <person name="Everest G.J."/>
            <person name="Meyers P.R."/>
        </authorList>
    </citation>
    <scope>NUCLEOTIDE SEQUENCE [LARGE SCALE GENOMIC DNA]</scope>
    <source>
        <strain evidence="2 3">DSM 27082</strain>
    </source>
</reference>
<dbReference type="EMBL" id="SJKA01000001">
    <property type="protein sequence ID" value="TCC43208.1"/>
    <property type="molecule type" value="Genomic_DNA"/>
</dbReference>
<comment type="caution">
    <text evidence="2">The sequence shown here is derived from an EMBL/GenBank/DDBJ whole genome shotgun (WGS) entry which is preliminary data.</text>
</comment>
<dbReference type="RefSeq" id="WP_131283966.1">
    <property type="nucleotide sequence ID" value="NZ_SJKA01000001.1"/>
</dbReference>
<dbReference type="AlphaFoldDB" id="A0A4R0JFB5"/>
<sequence length="65" mass="6883">MPGKPITWAAERTYADDGSVKRTGSPAGVQVQDGTEPTSYRCSVPLTPGSRGSMIGSLYRFISSC</sequence>
<keyword evidence="3" id="KW-1185">Reference proteome</keyword>
<feature type="region of interest" description="Disordered" evidence="1">
    <location>
        <begin position="17"/>
        <end position="44"/>
    </location>
</feature>
<gene>
    <name evidence="2" type="ORF">E0H50_01610</name>
</gene>
<feature type="compositionally biased region" description="Polar residues" evidence="1">
    <location>
        <begin position="32"/>
        <end position="41"/>
    </location>
</feature>
<dbReference type="OrthoDB" id="3673627at2"/>
<name>A0A4R0JFB5_9ACTN</name>
<evidence type="ECO:0000313" key="2">
    <source>
        <dbReference type="EMBL" id="TCC43208.1"/>
    </source>
</evidence>
<proteinExistence type="predicted"/>
<accession>A0A4R0JFB5</accession>
<evidence type="ECO:0000256" key="1">
    <source>
        <dbReference type="SAM" id="MobiDB-lite"/>
    </source>
</evidence>
<evidence type="ECO:0000313" key="3">
    <source>
        <dbReference type="Proteomes" id="UP000292695"/>
    </source>
</evidence>
<organism evidence="2 3">
    <name type="scientific">Kribbella sindirgiensis</name>
    <dbReference type="NCBI Taxonomy" id="1124744"/>
    <lineage>
        <taxon>Bacteria</taxon>
        <taxon>Bacillati</taxon>
        <taxon>Actinomycetota</taxon>
        <taxon>Actinomycetes</taxon>
        <taxon>Propionibacteriales</taxon>
        <taxon>Kribbellaceae</taxon>
        <taxon>Kribbella</taxon>
    </lineage>
</organism>